<sequence>MGDEATPRRSRGALVAINLVGLLLVAAFLGLGIWQVQRRAWKLDLIARVEARVRAEPRPAPGPADWPAITEEADAYRHLRLTGTFEYDRSTLVQALTAFGGGFWVLTPLRSDRGFTVLVNRGFVPAERRDPAGWSQPLGTVTLTGLLRVSEPGGGFLRSNEPATERWYSRDVAAIAGARGLGEVAPYFVDADAGADAELLPVGGLTVVSFRNEHLVYALTWFALAAMTIGALAYLGREALAGRTRTPPE</sequence>
<gene>
    <name evidence="7" type="ORF">GCM10007884_37600</name>
    <name evidence="8" type="ORF">GGR33_004509</name>
</gene>
<dbReference type="PROSITE" id="PS50895">
    <property type="entry name" value="SURF1"/>
    <property type="match status" value="1"/>
</dbReference>
<proteinExistence type="inferred from homology"/>
<dbReference type="AlphaFoldDB" id="A0A7W6F8Z6"/>
<keyword evidence="5 6" id="KW-0472">Membrane</keyword>
<dbReference type="InterPro" id="IPR045214">
    <property type="entry name" value="Surf1/Surf4"/>
</dbReference>
<keyword evidence="6" id="KW-1003">Cell membrane</keyword>
<evidence type="ECO:0000256" key="5">
    <source>
        <dbReference type="ARBA" id="ARBA00023136"/>
    </source>
</evidence>
<dbReference type="RefSeq" id="WP_425488807.1">
    <property type="nucleotide sequence ID" value="NZ_BSPG01000027.1"/>
</dbReference>
<keyword evidence="10" id="KW-1185">Reference proteome</keyword>
<comment type="caution">
    <text evidence="8">The sequence shown here is derived from an EMBL/GenBank/DDBJ whole genome shotgun (WGS) entry which is preliminary data.</text>
</comment>
<evidence type="ECO:0000256" key="3">
    <source>
        <dbReference type="ARBA" id="ARBA00022692"/>
    </source>
</evidence>
<evidence type="ECO:0000313" key="10">
    <source>
        <dbReference type="Proteomes" id="UP001156881"/>
    </source>
</evidence>
<dbReference type="Proteomes" id="UP001156881">
    <property type="component" value="Unassembled WGS sequence"/>
</dbReference>
<feature type="transmembrane region" description="Helical" evidence="6">
    <location>
        <begin position="215"/>
        <end position="235"/>
    </location>
</feature>
<reference evidence="10" key="2">
    <citation type="journal article" date="2019" name="Int. J. Syst. Evol. Microbiol.">
        <title>The Global Catalogue of Microorganisms (GCM) 10K type strain sequencing project: providing services to taxonomists for standard genome sequencing and annotation.</title>
        <authorList>
            <consortium name="The Broad Institute Genomics Platform"/>
            <consortium name="The Broad Institute Genome Sequencing Center for Infectious Disease"/>
            <person name="Wu L."/>
            <person name="Ma J."/>
        </authorList>
    </citation>
    <scope>NUCLEOTIDE SEQUENCE [LARGE SCALE GENOMIC DNA]</scope>
    <source>
        <strain evidence="10">NBRC 107710</strain>
    </source>
</reference>
<dbReference type="PANTHER" id="PTHR23427">
    <property type="entry name" value="SURFEIT LOCUS PROTEIN"/>
    <property type="match status" value="1"/>
</dbReference>
<evidence type="ECO:0000313" key="8">
    <source>
        <dbReference type="EMBL" id="MBB3904983.1"/>
    </source>
</evidence>
<evidence type="ECO:0000313" key="9">
    <source>
        <dbReference type="Proteomes" id="UP000517759"/>
    </source>
</evidence>
<dbReference type="Proteomes" id="UP000517759">
    <property type="component" value="Unassembled WGS sequence"/>
</dbReference>
<dbReference type="CDD" id="cd06662">
    <property type="entry name" value="SURF1"/>
    <property type="match status" value="1"/>
</dbReference>
<evidence type="ECO:0000313" key="7">
    <source>
        <dbReference type="EMBL" id="GLS45769.1"/>
    </source>
</evidence>
<reference evidence="7" key="4">
    <citation type="submission" date="2023-01" db="EMBL/GenBank/DDBJ databases">
        <title>Draft genome sequence of Methylobacterium brachythecii strain NBRC 107710.</title>
        <authorList>
            <person name="Sun Q."/>
            <person name="Mori K."/>
        </authorList>
    </citation>
    <scope>NUCLEOTIDE SEQUENCE</scope>
    <source>
        <strain evidence="7">NBRC 107710</strain>
    </source>
</reference>
<dbReference type="InterPro" id="IPR002994">
    <property type="entry name" value="Surf1/Shy1"/>
</dbReference>
<name>A0A7W6F8Z6_9HYPH</name>
<evidence type="ECO:0000256" key="2">
    <source>
        <dbReference type="ARBA" id="ARBA00007165"/>
    </source>
</evidence>
<reference evidence="7" key="1">
    <citation type="journal article" date="2014" name="Int. J. Syst. Evol. Microbiol.">
        <title>Complete genome of a new Firmicutes species belonging to the dominant human colonic microbiota ('Ruminococcus bicirculans') reveals two chromosomes and a selective capacity to utilize plant glucans.</title>
        <authorList>
            <consortium name="NISC Comparative Sequencing Program"/>
            <person name="Wegmann U."/>
            <person name="Louis P."/>
            <person name="Goesmann A."/>
            <person name="Henrissat B."/>
            <person name="Duncan S.H."/>
            <person name="Flint H.J."/>
        </authorList>
    </citation>
    <scope>NUCLEOTIDE SEQUENCE</scope>
    <source>
        <strain evidence="7">NBRC 107710</strain>
    </source>
</reference>
<dbReference type="PANTHER" id="PTHR23427:SF2">
    <property type="entry name" value="SURFEIT LOCUS PROTEIN 1"/>
    <property type="match status" value="1"/>
</dbReference>
<reference evidence="8 9" key="3">
    <citation type="submission" date="2020-08" db="EMBL/GenBank/DDBJ databases">
        <title>Genomic Encyclopedia of Type Strains, Phase IV (KMG-IV): sequencing the most valuable type-strain genomes for metagenomic binning, comparative biology and taxonomic classification.</title>
        <authorList>
            <person name="Goeker M."/>
        </authorList>
    </citation>
    <scope>NUCLEOTIDE SEQUENCE [LARGE SCALE GENOMIC DNA]</scope>
    <source>
        <strain evidence="8 9">DSM 24105</strain>
    </source>
</reference>
<evidence type="ECO:0000256" key="1">
    <source>
        <dbReference type="ARBA" id="ARBA00004370"/>
    </source>
</evidence>
<comment type="subcellular location">
    <subcellularLocation>
        <location evidence="6">Cell membrane</location>
        <topology evidence="6">Multi-pass membrane protein</topology>
    </subcellularLocation>
    <subcellularLocation>
        <location evidence="1">Membrane</location>
    </subcellularLocation>
</comment>
<keyword evidence="3 6" id="KW-0812">Transmembrane</keyword>
<evidence type="ECO:0000256" key="4">
    <source>
        <dbReference type="ARBA" id="ARBA00022989"/>
    </source>
</evidence>
<dbReference type="Pfam" id="PF02104">
    <property type="entry name" value="SURF1"/>
    <property type="match status" value="1"/>
</dbReference>
<accession>A0A7W6F8Z6</accession>
<dbReference type="GO" id="GO:0005886">
    <property type="term" value="C:plasma membrane"/>
    <property type="evidence" value="ECO:0007669"/>
    <property type="project" value="UniProtKB-SubCell"/>
</dbReference>
<comment type="similarity">
    <text evidence="2 6">Belongs to the SURF1 family.</text>
</comment>
<protein>
    <recommendedName>
        <fullName evidence="6">SURF1-like protein</fullName>
    </recommendedName>
</protein>
<organism evidence="8 9">
    <name type="scientific">Methylobacterium brachythecii</name>
    <dbReference type="NCBI Taxonomy" id="1176177"/>
    <lineage>
        <taxon>Bacteria</taxon>
        <taxon>Pseudomonadati</taxon>
        <taxon>Pseudomonadota</taxon>
        <taxon>Alphaproteobacteria</taxon>
        <taxon>Hyphomicrobiales</taxon>
        <taxon>Methylobacteriaceae</taxon>
        <taxon>Methylobacterium</taxon>
    </lineage>
</organism>
<evidence type="ECO:0000256" key="6">
    <source>
        <dbReference type="RuleBase" id="RU363076"/>
    </source>
</evidence>
<feature type="transmembrane region" description="Helical" evidence="6">
    <location>
        <begin position="12"/>
        <end position="34"/>
    </location>
</feature>
<dbReference type="EMBL" id="BSPG01000027">
    <property type="protein sequence ID" value="GLS45769.1"/>
    <property type="molecule type" value="Genomic_DNA"/>
</dbReference>
<dbReference type="EMBL" id="JACIDN010000009">
    <property type="protein sequence ID" value="MBB3904983.1"/>
    <property type="molecule type" value="Genomic_DNA"/>
</dbReference>
<keyword evidence="4 6" id="KW-1133">Transmembrane helix</keyword>